<evidence type="ECO:0000256" key="6">
    <source>
        <dbReference type="ARBA" id="ARBA00022842"/>
    </source>
</evidence>
<feature type="transmembrane region" description="Helical" evidence="12">
    <location>
        <begin position="996"/>
        <end position="1015"/>
    </location>
</feature>
<feature type="domain" description="Cation-transporting P-type ATPase C-terminal" evidence="15">
    <location>
        <begin position="854"/>
        <end position="1015"/>
    </location>
</feature>
<comment type="caution">
    <text evidence="16">The sequence shown here is derived from an EMBL/GenBank/DDBJ whole genome shotgun (WGS) entry which is preliminary data.</text>
</comment>
<evidence type="ECO:0000256" key="9">
    <source>
        <dbReference type="ARBA" id="ARBA00023065"/>
    </source>
</evidence>
<dbReference type="Gene3D" id="2.70.150.10">
    <property type="entry name" value="Calcium-transporting ATPase, cytoplasmic transduction domain A"/>
    <property type="match status" value="1"/>
</dbReference>
<dbReference type="SUPFAM" id="SSF81660">
    <property type="entry name" value="Metal cation-transporting ATPase, ATP-binding domain N"/>
    <property type="match status" value="1"/>
</dbReference>
<keyword evidence="12" id="KW-0109">Calcium transport</keyword>
<feature type="domain" description="P-type ATPase A" evidence="14">
    <location>
        <begin position="259"/>
        <end position="347"/>
    </location>
</feature>
<feature type="transmembrane region" description="Helical" evidence="12">
    <location>
        <begin position="970"/>
        <end position="990"/>
    </location>
</feature>
<feature type="transmembrane region" description="Helical" evidence="12">
    <location>
        <begin position="187"/>
        <end position="204"/>
    </location>
</feature>
<proteinExistence type="inferred from homology"/>
<keyword evidence="9 12" id="KW-0406">Ion transport</keyword>
<comment type="caution">
    <text evidence="12">Lacks conserved residue(s) required for the propagation of feature annotation.</text>
</comment>
<evidence type="ECO:0000256" key="13">
    <source>
        <dbReference type="SAM" id="MobiDB-lite"/>
    </source>
</evidence>
<keyword evidence="12" id="KW-0547">Nucleotide-binding</keyword>
<comment type="function">
    <text evidence="12">Catalyzes the hydrolysis of ATP coupled with the transport of calcium.</text>
</comment>
<keyword evidence="3 12" id="KW-0812">Transmembrane</keyword>
<feature type="transmembrane region" description="Helical" evidence="12">
    <location>
        <begin position="834"/>
        <end position="852"/>
    </location>
</feature>
<evidence type="ECO:0000256" key="3">
    <source>
        <dbReference type="ARBA" id="ARBA00022692"/>
    </source>
</evidence>
<keyword evidence="4" id="KW-0479">Metal-binding</keyword>
<keyword evidence="2 12" id="KW-0813">Transport</keyword>
<evidence type="ECO:0000256" key="7">
    <source>
        <dbReference type="ARBA" id="ARBA00022860"/>
    </source>
</evidence>
<dbReference type="InterPro" id="IPR006408">
    <property type="entry name" value="P-type_ATPase_IIB"/>
</dbReference>
<keyword evidence="5 12" id="KW-0106">Calcium</keyword>
<dbReference type="InterPro" id="IPR023299">
    <property type="entry name" value="ATPase_P-typ_cyto_dom_N"/>
</dbReference>
<dbReference type="GO" id="GO:0005516">
    <property type="term" value="F:calmodulin binding"/>
    <property type="evidence" value="ECO:0007669"/>
    <property type="project" value="UniProtKB-KW"/>
</dbReference>
<dbReference type="SUPFAM" id="SSF81653">
    <property type="entry name" value="Calcium ATPase, transduction domain A"/>
    <property type="match status" value="1"/>
</dbReference>
<dbReference type="GO" id="GO:0016020">
    <property type="term" value="C:membrane"/>
    <property type="evidence" value="ECO:0007669"/>
    <property type="project" value="UniProtKB-SubCell"/>
</dbReference>
<dbReference type="SUPFAM" id="SSF56784">
    <property type="entry name" value="HAD-like"/>
    <property type="match status" value="1"/>
</dbReference>
<dbReference type="GO" id="GO:0046872">
    <property type="term" value="F:metal ion binding"/>
    <property type="evidence" value="ECO:0007669"/>
    <property type="project" value="UniProtKB-KW"/>
</dbReference>
<evidence type="ECO:0000259" key="14">
    <source>
        <dbReference type="Pfam" id="PF00122"/>
    </source>
</evidence>
<evidence type="ECO:0000256" key="11">
    <source>
        <dbReference type="ARBA" id="ARBA00048694"/>
    </source>
</evidence>
<feature type="region of interest" description="Disordered" evidence="13">
    <location>
        <begin position="61"/>
        <end position="81"/>
    </location>
</feature>
<dbReference type="InterPro" id="IPR008250">
    <property type="entry name" value="ATPase_P-typ_transduc_dom_A_sf"/>
</dbReference>
<evidence type="ECO:0000259" key="15">
    <source>
        <dbReference type="Pfam" id="PF00689"/>
    </source>
</evidence>
<evidence type="ECO:0000256" key="12">
    <source>
        <dbReference type="RuleBase" id="RU361146"/>
    </source>
</evidence>
<keyword evidence="7" id="KW-0112">Calmodulin-binding</keyword>
<dbReference type="GO" id="GO:0005388">
    <property type="term" value="F:P-type calcium transporter activity"/>
    <property type="evidence" value="ECO:0007669"/>
    <property type="project" value="UniProtKB-EC"/>
</dbReference>
<evidence type="ECO:0000256" key="1">
    <source>
        <dbReference type="ARBA" id="ARBA00006124"/>
    </source>
</evidence>
<dbReference type="EMBL" id="CAUOFW020002914">
    <property type="protein sequence ID" value="CAK9156825.1"/>
    <property type="molecule type" value="Genomic_DNA"/>
</dbReference>
<feature type="transmembrane region" description="Helical" evidence="12">
    <location>
        <begin position="434"/>
        <end position="457"/>
    </location>
</feature>
<accession>A0ABC8SLV5</accession>
<organism evidence="16 17">
    <name type="scientific">Ilex paraguariensis</name>
    <name type="common">yerba mate</name>
    <dbReference type="NCBI Taxonomy" id="185542"/>
    <lineage>
        <taxon>Eukaryota</taxon>
        <taxon>Viridiplantae</taxon>
        <taxon>Streptophyta</taxon>
        <taxon>Embryophyta</taxon>
        <taxon>Tracheophyta</taxon>
        <taxon>Spermatophyta</taxon>
        <taxon>Magnoliopsida</taxon>
        <taxon>eudicotyledons</taxon>
        <taxon>Gunneridae</taxon>
        <taxon>Pentapetalae</taxon>
        <taxon>asterids</taxon>
        <taxon>campanulids</taxon>
        <taxon>Aquifoliales</taxon>
        <taxon>Aquifoliaceae</taxon>
        <taxon>Ilex</taxon>
    </lineage>
</organism>
<evidence type="ECO:0000256" key="10">
    <source>
        <dbReference type="ARBA" id="ARBA00023136"/>
    </source>
</evidence>
<keyword evidence="17" id="KW-1185">Reference proteome</keyword>
<feature type="compositionally biased region" description="Basic and acidic residues" evidence="13">
    <location>
        <begin position="1"/>
        <end position="16"/>
    </location>
</feature>
<comment type="subcellular location">
    <subcellularLocation>
        <location evidence="12">Membrane</location>
        <topology evidence="12">Multi-pass membrane protein</topology>
    </subcellularLocation>
</comment>
<dbReference type="Gene3D" id="1.20.1110.10">
    <property type="entry name" value="Calcium-transporting ATPase, transmembrane domain"/>
    <property type="match status" value="2"/>
</dbReference>
<dbReference type="Pfam" id="PF00702">
    <property type="entry name" value="Hydrolase"/>
    <property type="match status" value="1"/>
</dbReference>
<name>A0ABC8SLV5_9AQUA</name>
<evidence type="ECO:0000256" key="2">
    <source>
        <dbReference type="ARBA" id="ARBA00022448"/>
    </source>
</evidence>
<dbReference type="InterPro" id="IPR001757">
    <property type="entry name" value="P_typ_ATPase"/>
</dbReference>
<evidence type="ECO:0000256" key="5">
    <source>
        <dbReference type="ARBA" id="ARBA00022837"/>
    </source>
</evidence>
<dbReference type="Pfam" id="PF00689">
    <property type="entry name" value="Cation_ATPase_C"/>
    <property type="match status" value="1"/>
</dbReference>
<dbReference type="NCBIfam" id="TIGR01494">
    <property type="entry name" value="ATPase_P-type"/>
    <property type="match status" value="1"/>
</dbReference>
<evidence type="ECO:0000313" key="17">
    <source>
        <dbReference type="Proteomes" id="UP001642360"/>
    </source>
</evidence>
<dbReference type="AlphaFoldDB" id="A0ABC8SLV5"/>
<dbReference type="InterPro" id="IPR059000">
    <property type="entry name" value="ATPase_P-type_domA"/>
</dbReference>
<dbReference type="NCBIfam" id="TIGR01517">
    <property type="entry name" value="ATPase-IIB_Ca"/>
    <property type="match status" value="1"/>
</dbReference>
<feature type="region of interest" description="Disordered" evidence="13">
    <location>
        <begin position="1"/>
        <end position="36"/>
    </location>
</feature>
<feature type="compositionally biased region" description="Low complexity" evidence="13">
    <location>
        <begin position="61"/>
        <end position="80"/>
    </location>
</feature>
<gene>
    <name evidence="16" type="ORF">ILEXP_LOCUS25377</name>
</gene>
<sequence>MSKEPADERYDLEAQHEPFLMSDETPSPNPSPSPTQILGVISQLIRSAHIFLAAANIGGRSPSFSRVSSSSPTYSPLDGSYDAKEEHSEIIKLECCLPEQALNVGSGGELQLPQHSRITEIVKGKRLQSLHDFGGVREVAEALNTDLDNGISGDDEDIIQRQTRKLCQIQPPALTFTHFLLEATNNYTIFLLSLAAILSFAFGMKEEGPENGWFDGVIVAITVVVLIIFTSTQKYWEARRSRKKEKQKPSPKGKEMEIEVIRAGDKSPIHISELVCGDIVYLKRGSQVPADGLFVDGQGLVLDDGLKSFINDQNPFLFYGAMVINGDARMIVTSVGEDTQWGATMRRATNSPDKKTKLEARLDKLSTCIHTVGLLITILMLVVLFLRFVLRKIDDENGFRPESKGEPTATRTIINAIKKIIVEQKGTARALTTLLSVSLVGIMEGLPFVVSLAITYWNHKTMSDKATEQEFLACVSMASVTTICTDTIGGLTEHSMEVDKLFIGEKLITESFLISPFVFELLSEGIGMSILIPESDSSVKESVHSWAAEKLGMLKETLERHCTVMNIERGPDSDDQELCGMLVEKNRDGRKDMYSHWNGPGAKILAMCSDYYDYKGEKHAMDDQKRVMFERVDKEMVGKNWKTIAFACKKTDAPTLEANGLTLLGLLGLKNTSREDIKKAIDTSKAAGVKTIIVSGHDVSELETIANKFGLLNSDSNDLALTGEEFRNYNDEERRGAIDRVRVMGNSEPSDKLLLVKCLKEKGEVVAYVGQLTNDAPALKEADIGLTMGTWSSDKARENSDIIIWDGNFSFVVYTIKCGKCLYENIQKFIQVELIMTISSLLINFIGIGFLGDAPLTTLQLFWVNLVVAFVGGCVVLTGPPTERQMNNPPLNKAKSLITKAMWRNTLTQASYQIATLVTLQHKGNAIPGISGNVKKSMIFNCFVLCQFFNLFTARELEEMNFFRGLKQNHWFWVALGVFMVLHVGFVLVTGAGLKWILWLGCFLIAVASLLIDCAGKHVSQMVFTGNSWSRIRSIFGRMSNPSSLPSESVPNLHHPVINQSS</sequence>
<reference evidence="16 17" key="1">
    <citation type="submission" date="2024-02" db="EMBL/GenBank/DDBJ databases">
        <authorList>
            <person name="Vignale AGUSTIN F."/>
            <person name="Sosa J E."/>
            <person name="Modenutti C."/>
        </authorList>
    </citation>
    <scope>NUCLEOTIDE SEQUENCE [LARGE SCALE GENOMIC DNA]</scope>
</reference>
<dbReference type="Proteomes" id="UP001642360">
    <property type="component" value="Unassembled WGS sequence"/>
</dbReference>
<feature type="transmembrane region" description="Helical" evidence="12">
    <location>
        <begin position="365"/>
        <end position="390"/>
    </location>
</feature>
<dbReference type="Pfam" id="PF00122">
    <property type="entry name" value="E1-E2_ATPase"/>
    <property type="match status" value="1"/>
</dbReference>
<dbReference type="InterPro" id="IPR006068">
    <property type="entry name" value="ATPase_P-typ_cation-transptr_C"/>
</dbReference>
<keyword evidence="12" id="KW-0067">ATP-binding</keyword>
<dbReference type="Gene3D" id="3.40.1110.10">
    <property type="entry name" value="Calcium-transporting ATPase, cytoplasmic domain N"/>
    <property type="match status" value="1"/>
</dbReference>
<dbReference type="PRINTS" id="PR00119">
    <property type="entry name" value="CATATPASE"/>
</dbReference>
<dbReference type="SUPFAM" id="SSF81665">
    <property type="entry name" value="Calcium ATPase, transmembrane domain M"/>
    <property type="match status" value="1"/>
</dbReference>
<feature type="transmembrane region" description="Helical" evidence="12">
    <location>
        <begin position="216"/>
        <end position="236"/>
    </location>
</feature>
<comment type="similarity">
    <text evidence="1 12">Belongs to the cation transport ATPase (P-type) (TC 3.A.3) family. Type IIB subfamily.</text>
</comment>
<dbReference type="InterPro" id="IPR036412">
    <property type="entry name" value="HAD-like_sf"/>
</dbReference>
<feature type="transmembrane region" description="Helical" evidence="12">
    <location>
        <begin position="858"/>
        <end position="878"/>
    </location>
</feature>
<keyword evidence="10 12" id="KW-0472">Membrane</keyword>
<dbReference type="PANTHER" id="PTHR24093:SF470">
    <property type="entry name" value="CALCIUM-TRANSPORTING ATPASE 12, PLASMA MEMBRANE-TYPE-LIKE"/>
    <property type="match status" value="1"/>
</dbReference>
<dbReference type="PANTHER" id="PTHR24093">
    <property type="entry name" value="CATION TRANSPORTING ATPASE"/>
    <property type="match status" value="1"/>
</dbReference>
<dbReference type="GO" id="GO:0005524">
    <property type="term" value="F:ATP binding"/>
    <property type="evidence" value="ECO:0007669"/>
    <property type="project" value="UniProtKB-KW"/>
</dbReference>
<dbReference type="InterPro" id="IPR023298">
    <property type="entry name" value="ATPase_P-typ_TM_dom_sf"/>
</dbReference>
<evidence type="ECO:0000313" key="16">
    <source>
        <dbReference type="EMBL" id="CAK9156825.1"/>
    </source>
</evidence>
<protein>
    <recommendedName>
        <fullName evidence="12">Calcium-transporting ATPase</fullName>
        <ecNumber evidence="12">7.2.2.10</ecNumber>
    </recommendedName>
</protein>
<comment type="catalytic activity">
    <reaction evidence="11 12">
        <text>Ca(2+)(in) + ATP + H2O = Ca(2+)(out) + ADP + phosphate + H(+)</text>
        <dbReference type="Rhea" id="RHEA:18105"/>
        <dbReference type="ChEBI" id="CHEBI:15377"/>
        <dbReference type="ChEBI" id="CHEBI:15378"/>
        <dbReference type="ChEBI" id="CHEBI:29108"/>
        <dbReference type="ChEBI" id="CHEBI:30616"/>
        <dbReference type="ChEBI" id="CHEBI:43474"/>
        <dbReference type="ChEBI" id="CHEBI:456216"/>
        <dbReference type="EC" id="7.2.2.10"/>
    </reaction>
</comment>
<keyword evidence="8 12" id="KW-1133">Transmembrane helix</keyword>
<dbReference type="EC" id="7.2.2.10" evidence="12"/>
<keyword evidence="6" id="KW-0460">Magnesium</keyword>
<evidence type="ECO:0000256" key="4">
    <source>
        <dbReference type="ARBA" id="ARBA00022723"/>
    </source>
</evidence>
<evidence type="ECO:0000256" key="8">
    <source>
        <dbReference type="ARBA" id="ARBA00022989"/>
    </source>
</evidence>